<keyword evidence="2" id="KW-1185">Reference proteome</keyword>
<sequence>GVCEETSSLLGNVITLQWPRLRRNNVGLVEELEEIEIDPDIPTRKLKIGKGLLLEVKSKSIKFLRANLDVFAWSHADMVGIDHPIISHVLNIDPNFWLVQQKRRLLDKERALALKE</sequence>
<name>A0A803PCQ9_CANSA</name>
<proteinExistence type="predicted"/>
<evidence type="ECO:0000313" key="2">
    <source>
        <dbReference type="Proteomes" id="UP000596661"/>
    </source>
</evidence>
<dbReference type="EnsemblPlants" id="evm.model.04.1357">
    <property type="protein sequence ID" value="cds.evm.model.04.1357"/>
    <property type="gene ID" value="evm.TU.04.1357"/>
</dbReference>
<protein>
    <submittedName>
        <fullName evidence="1">Uncharacterized protein</fullName>
    </submittedName>
</protein>
<dbReference type="EMBL" id="UZAU01000387">
    <property type="status" value="NOT_ANNOTATED_CDS"/>
    <property type="molecule type" value="Genomic_DNA"/>
</dbReference>
<evidence type="ECO:0000313" key="1">
    <source>
        <dbReference type="EnsemblPlants" id="cds.evm.model.04.1357"/>
    </source>
</evidence>
<dbReference type="OMA" id="WSHADMV"/>
<organism evidence="1 2">
    <name type="scientific">Cannabis sativa</name>
    <name type="common">Hemp</name>
    <name type="synonym">Marijuana</name>
    <dbReference type="NCBI Taxonomy" id="3483"/>
    <lineage>
        <taxon>Eukaryota</taxon>
        <taxon>Viridiplantae</taxon>
        <taxon>Streptophyta</taxon>
        <taxon>Embryophyta</taxon>
        <taxon>Tracheophyta</taxon>
        <taxon>Spermatophyta</taxon>
        <taxon>Magnoliopsida</taxon>
        <taxon>eudicotyledons</taxon>
        <taxon>Gunneridae</taxon>
        <taxon>Pentapetalae</taxon>
        <taxon>rosids</taxon>
        <taxon>fabids</taxon>
        <taxon>Rosales</taxon>
        <taxon>Cannabaceae</taxon>
        <taxon>Cannabis</taxon>
    </lineage>
</organism>
<accession>A0A803PCQ9</accession>
<reference evidence="1" key="1">
    <citation type="submission" date="2018-11" db="EMBL/GenBank/DDBJ databases">
        <authorList>
            <person name="Grassa J C."/>
        </authorList>
    </citation>
    <scope>NUCLEOTIDE SEQUENCE [LARGE SCALE GENOMIC DNA]</scope>
</reference>
<reference evidence="1" key="2">
    <citation type="submission" date="2021-03" db="UniProtKB">
        <authorList>
            <consortium name="EnsemblPlants"/>
        </authorList>
    </citation>
    <scope>IDENTIFICATION</scope>
</reference>
<dbReference type="AlphaFoldDB" id="A0A803PCQ9"/>
<dbReference type="Proteomes" id="UP000596661">
    <property type="component" value="Chromosome 4"/>
</dbReference>
<dbReference type="Gramene" id="evm.model.04.1357">
    <property type="protein sequence ID" value="cds.evm.model.04.1357"/>
    <property type="gene ID" value="evm.TU.04.1357"/>
</dbReference>